<evidence type="ECO:0000256" key="1">
    <source>
        <dbReference type="SAM" id="Phobius"/>
    </source>
</evidence>
<feature type="transmembrane region" description="Helical" evidence="1">
    <location>
        <begin position="164"/>
        <end position="187"/>
    </location>
</feature>
<proteinExistence type="predicted"/>
<evidence type="ECO:0000313" key="3">
    <source>
        <dbReference type="Proteomes" id="UP000663889"/>
    </source>
</evidence>
<keyword evidence="1" id="KW-0472">Membrane</keyword>
<protein>
    <submittedName>
        <fullName evidence="2">Uncharacterized protein</fullName>
    </submittedName>
</protein>
<gene>
    <name evidence="2" type="ORF">SEV965_LOCUS34055</name>
</gene>
<keyword evidence="1" id="KW-1133">Transmembrane helix</keyword>
<name>A0A815Q7F9_9BILA</name>
<dbReference type="EMBL" id="CAJNOU010004892">
    <property type="protein sequence ID" value="CAF1458667.1"/>
    <property type="molecule type" value="Genomic_DNA"/>
</dbReference>
<sequence length="314" mass="35662">MGLPIFISSVAACVTTLYIAIRFIRELSTVVKTIYQAYQYIQQHYLGQESNHKNIHIIIDNSNVFIGAQNNNAAVRLNIKKLVKVIEKGKSSNDIKTRIVGGSTPPKGVRAWQEWEACGYTCFLGERSASDKNGLQCSICKTITDMTNFRMRPLYELQEPNQRLYAASAISVICYDVTGFILSLLGIKTPHRSNFYKQTHRLYDKLFAYVHNDFSLLINQIRRDKGYRPQEVMNLTISLDGTWKKRGHQSMYGIVFLIESNTVTKERQRRLADGKPYGYGVGRMTKAMEKKLANHYSLAIQQSSKLAQGTAIVT</sequence>
<dbReference type="AlphaFoldDB" id="A0A815Q7F9"/>
<evidence type="ECO:0000313" key="2">
    <source>
        <dbReference type="EMBL" id="CAF1458667.1"/>
    </source>
</evidence>
<reference evidence="2" key="1">
    <citation type="submission" date="2021-02" db="EMBL/GenBank/DDBJ databases">
        <authorList>
            <person name="Nowell W R."/>
        </authorList>
    </citation>
    <scope>NUCLEOTIDE SEQUENCE</scope>
</reference>
<organism evidence="2 3">
    <name type="scientific">Rotaria sordida</name>
    <dbReference type="NCBI Taxonomy" id="392033"/>
    <lineage>
        <taxon>Eukaryota</taxon>
        <taxon>Metazoa</taxon>
        <taxon>Spiralia</taxon>
        <taxon>Gnathifera</taxon>
        <taxon>Rotifera</taxon>
        <taxon>Eurotatoria</taxon>
        <taxon>Bdelloidea</taxon>
        <taxon>Philodinida</taxon>
        <taxon>Philodinidae</taxon>
        <taxon>Rotaria</taxon>
    </lineage>
</organism>
<comment type="caution">
    <text evidence="2">The sequence shown here is derived from an EMBL/GenBank/DDBJ whole genome shotgun (WGS) entry which is preliminary data.</text>
</comment>
<feature type="transmembrane region" description="Helical" evidence="1">
    <location>
        <begin position="6"/>
        <end position="24"/>
    </location>
</feature>
<dbReference type="Proteomes" id="UP000663889">
    <property type="component" value="Unassembled WGS sequence"/>
</dbReference>
<keyword evidence="1" id="KW-0812">Transmembrane</keyword>
<accession>A0A815Q7F9</accession>